<organism evidence="10 11">
    <name type="scientific">Spodoptera litura</name>
    <name type="common">Asian cotton leafworm</name>
    <dbReference type="NCBI Taxonomy" id="69820"/>
    <lineage>
        <taxon>Eukaryota</taxon>
        <taxon>Metazoa</taxon>
        <taxon>Ecdysozoa</taxon>
        <taxon>Arthropoda</taxon>
        <taxon>Hexapoda</taxon>
        <taxon>Insecta</taxon>
        <taxon>Pterygota</taxon>
        <taxon>Neoptera</taxon>
        <taxon>Endopterygota</taxon>
        <taxon>Lepidoptera</taxon>
        <taxon>Glossata</taxon>
        <taxon>Ditrysia</taxon>
        <taxon>Noctuoidea</taxon>
        <taxon>Noctuidae</taxon>
        <taxon>Amphipyrinae</taxon>
        <taxon>Spodoptera</taxon>
    </lineage>
</organism>
<feature type="compositionally biased region" description="Basic and acidic residues" evidence="7">
    <location>
        <begin position="234"/>
        <end position="248"/>
    </location>
</feature>
<evidence type="ECO:0000256" key="6">
    <source>
        <dbReference type="ARBA" id="ARBA00023242"/>
    </source>
</evidence>
<dbReference type="InterPro" id="IPR003604">
    <property type="entry name" value="Matrin/U1-like-C_Znf_C2H2"/>
</dbReference>
<evidence type="ECO:0000259" key="9">
    <source>
        <dbReference type="SMART" id="SM00451"/>
    </source>
</evidence>
<evidence type="ECO:0000259" key="8">
    <source>
        <dbReference type="SMART" id="SM00355"/>
    </source>
</evidence>
<dbReference type="SMART" id="SM00451">
    <property type="entry name" value="ZnF_U1"/>
    <property type="match status" value="5"/>
</dbReference>
<evidence type="ECO:0000256" key="5">
    <source>
        <dbReference type="ARBA" id="ARBA00022833"/>
    </source>
</evidence>
<dbReference type="InterPro" id="IPR013087">
    <property type="entry name" value="Znf_C2H2_type"/>
</dbReference>
<evidence type="ECO:0000256" key="7">
    <source>
        <dbReference type="SAM" id="MobiDB-lite"/>
    </source>
</evidence>
<feature type="domain" description="C2H2-type" evidence="8">
    <location>
        <begin position="130"/>
        <end position="153"/>
    </location>
</feature>
<evidence type="ECO:0000256" key="3">
    <source>
        <dbReference type="ARBA" id="ARBA00022737"/>
    </source>
</evidence>
<dbReference type="RefSeq" id="XP_022833780.1">
    <property type="nucleotide sequence ID" value="XM_022978012.1"/>
</dbReference>
<feature type="domain" description="U1-type" evidence="9">
    <location>
        <begin position="127"/>
        <end position="160"/>
    </location>
</feature>
<feature type="domain" description="C2H2-type" evidence="8">
    <location>
        <begin position="626"/>
        <end position="649"/>
    </location>
</feature>
<keyword evidence="5" id="KW-0862">Zinc</keyword>
<dbReference type="InterPro" id="IPR050888">
    <property type="entry name" value="ZnF_C2H2-type_TF"/>
</dbReference>
<evidence type="ECO:0000256" key="4">
    <source>
        <dbReference type="ARBA" id="ARBA00022771"/>
    </source>
</evidence>
<protein>
    <submittedName>
        <fullName evidence="11">Uncharacterized protein LOC111361613</fullName>
    </submittedName>
</protein>
<comment type="subcellular location">
    <subcellularLocation>
        <location evidence="1">Nucleus</location>
    </subcellularLocation>
</comment>
<feature type="domain" description="C2H2-type" evidence="8">
    <location>
        <begin position="491"/>
        <end position="516"/>
    </location>
</feature>
<keyword evidence="3" id="KW-0677">Repeat</keyword>
<evidence type="ECO:0000313" key="10">
    <source>
        <dbReference type="Proteomes" id="UP000301870"/>
    </source>
</evidence>
<evidence type="ECO:0000256" key="1">
    <source>
        <dbReference type="ARBA" id="ARBA00004123"/>
    </source>
</evidence>
<dbReference type="GO" id="GO:0003676">
    <property type="term" value="F:nucleic acid binding"/>
    <property type="evidence" value="ECO:0007669"/>
    <property type="project" value="InterPro"/>
</dbReference>
<gene>
    <name evidence="11" type="primary">LOC111361613</name>
</gene>
<evidence type="ECO:0000256" key="2">
    <source>
        <dbReference type="ARBA" id="ARBA00022723"/>
    </source>
</evidence>
<sequence length="928" mass="108976">MNVSTENVSYIIPLEELDLLHLRKYMDRPRDRPMKLWSKSKLNGDSEYCEVKIVSKKVMGNSDISWSVPTQTYLCHICDVQVPIAGRLAHSESAQHYLYKNICNTALRRIKNHMNTEEIMNTEKIHDAEYFCEVCSKIFLLKDKLKHESSTEHMNSLENFVLLNKFNNLFDKDTKGNEMNDDMESVKDNYVNDSDEDSNAVRETREIITGNNDDTIIKFNNDNECNGVATNEVDCQHHDDPDNDEKKVNKNNNDYNGDITDTENNQHNEDSESKDENKMYFSKYYEQEIAKCIEKNTLEPVENQINIDNQDVDQENKTDCDYTHDSDDNYKSSNELLNKIKKAHDKINDQNIEITRRAVSLKQKFLDFKNYLEKSSVTLSQENNIQNALSNINNNESCSDLKKKSKSKFEDQKFIAATTTSNLANIQQLDIKISPETLNFENYLKTIMNKYNLNAKIDTDGDYVILENIKSVKFKVLQQNFHSYKVICSKIYCQLCKYWIQDFATSLNTHEMSEQHVKLVLLPVNEYFFRELTANQNQDRQPGHCIVCNEAVLLDSQYHLQSATHQSSTAKSVIPKPIKSVKSPVLCLFCNIHVEFPNYYQHLNSRKHIKIARIKNHIFKRDVDVYTCNLCKVVLNGSDLIEHINDVSHLDKLEQMSSEKEFCKTYGFKVQNDLTGKPYQCKQFFSDTTNKNYVKVDSGSKDSLNLTDYKSYLKSIDENLMLCTVCNVELKKKKSKIVKHMSSKEHIDLEKMQLYMLFIRFCEPRHIVECEICPLEFRNKNEIIIKHMESEEHEMYETSLFEFHGIVKYYRSYNCSYCDKKVIDVIGHIYSKYHILTLQIEKQFNKEEMIKYLYERRAVNPRAMIYEKLYTNFVTHNCVTKADVHTFHCRLCNKYFKRVNEIHHILGNRHFNNINSYLKELKAHQRNQ</sequence>
<feature type="domain" description="C2H2-type" evidence="8">
    <location>
        <begin position="887"/>
        <end position="910"/>
    </location>
</feature>
<dbReference type="AlphaFoldDB" id="A0A9J7J053"/>
<feature type="domain" description="U1-type" evidence="9">
    <location>
        <begin position="623"/>
        <end position="656"/>
    </location>
</feature>
<dbReference type="GO" id="GO:0008270">
    <property type="term" value="F:zinc ion binding"/>
    <property type="evidence" value="ECO:0007669"/>
    <property type="project" value="UniProtKB-KW"/>
</dbReference>
<keyword evidence="4" id="KW-0863">Zinc-finger</keyword>
<keyword evidence="10" id="KW-1185">Reference proteome</keyword>
<dbReference type="Proteomes" id="UP000301870">
    <property type="component" value="Chromosome 3"/>
</dbReference>
<dbReference type="GeneID" id="111361613"/>
<dbReference type="KEGG" id="sliu:111361613"/>
<feature type="domain" description="C2H2-type" evidence="8">
    <location>
        <begin position="813"/>
        <end position="834"/>
    </location>
</feature>
<name>A0A9J7J053_SPOLT</name>
<keyword evidence="2" id="KW-0479">Metal-binding</keyword>
<dbReference type="OrthoDB" id="7493886at2759"/>
<feature type="domain" description="U1-type" evidence="9">
    <location>
        <begin position="582"/>
        <end position="615"/>
    </location>
</feature>
<feature type="region of interest" description="Disordered" evidence="7">
    <location>
        <begin position="177"/>
        <end position="202"/>
    </location>
</feature>
<reference evidence="11" key="1">
    <citation type="submission" date="2025-08" db="UniProtKB">
        <authorList>
            <consortium name="RefSeq"/>
        </authorList>
    </citation>
    <scope>IDENTIFICATION</scope>
    <source>
        <strain evidence="11">Ishihara</strain>
        <tissue evidence="11">Whole body</tissue>
    </source>
</reference>
<evidence type="ECO:0000313" key="11">
    <source>
        <dbReference type="RefSeq" id="XP_022833780.1"/>
    </source>
</evidence>
<dbReference type="GO" id="GO:0005634">
    <property type="term" value="C:nucleus"/>
    <property type="evidence" value="ECO:0007669"/>
    <property type="project" value="UniProtKB-SubCell"/>
</dbReference>
<feature type="region of interest" description="Disordered" evidence="7">
    <location>
        <begin position="232"/>
        <end position="276"/>
    </location>
</feature>
<feature type="domain" description="C2H2-type" evidence="8">
    <location>
        <begin position="768"/>
        <end position="793"/>
    </location>
</feature>
<dbReference type="SMART" id="SM00355">
    <property type="entry name" value="ZnF_C2H2"/>
    <property type="match status" value="6"/>
</dbReference>
<keyword evidence="6" id="KW-0539">Nucleus</keyword>
<feature type="compositionally biased region" description="Basic and acidic residues" evidence="7">
    <location>
        <begin position="264"/>
        <end position="276"/>
    </location>
</feature>
<feature type="domain" description="U1-type" evidence="9">
    <location>
        <begin position="488"/>
        <end position="523"/>
    </location>
</feature>
<dbReference type="PANTHER" id="PTHR24406">
    <property type="entry name" value="TRANSCRIPTIONAL REPRESSOR CTCFL-RELATED"/>
    <property type="match status" value="1"/>
</dbReference>
<feature type="domain" description="U1-type" evidence="9">
    <location>
        <begin position="884"/>
        <end position="917"/>
    </location>
</feature>
<proteinExistence type="predicted"/>
<accession>A0A9J7J053</accession>